<dbReference type="CDD" id="cd15482">
    <property type="entry name" value="Sialidase_non-viral"/>
    <property type="match status" value="1"/>
</dbReference>
<dbReference type="InterPro" id="IPR011040">
    <property type="entry name" value="Sialidase"/>
</dbReference>
<dbReference type="KEGG" id="mtar:DF168_01667"/>
<evidence type="ECO:0000259" key="1">
    <source>
        <dbReference type="Pfam" id="PF13088"/>
    </source>
</evidence>
<organism evidence="2 3">
    <name type="scientific">Candidatus Moanibacter tarae</name>
    <dbReference type="NCBI Taxonomy" id="2200854"/>
    <lineage>
        <taxon>Bacteria</taxon>
        <taxon>Pseudomonadati</taxon>
        <taxon>Verrucomicrobiota</taxon>
        <taxon>Opitutia</taxon>
        <taxon>Puniceicoccales</taxon>
        <taxon>Puniceicoccales incertae sedis</taxon>
        <taxon>Candidatus Moanibacter</taxon>
    </lineage>
</organism>
<accession>A0A2Z4ADU2</accession>
<dbReference type="Gene3D" id="2.120.10.10">
    <property type="match status" value="1"/>
</dbReference>
<dbReference type="Proteomes" id="UP000247465">
    <property type="component" value="Chromosome"/>
</dbReference>
<sequence>MKHSILYWDETRYSSFPHVVKGENDELWVNFDWNAHTPLARGPEGAAYSHGGASVGGKHGHVDLFSPDGGESWFEDGKSNLYRECPEALRSAVLKDGSQIRISRPSDIIPAVRKEEFSKCGFVLRKLPGARFSVENRLQMFRKRAASERWESRYLNSGKELPFFALIRTGTDLNSCILPDDTILHEVYGSVSAGDPFRAWVLRSEDAGDTWEMVEMAFDGGVHPFNEASLLHLKDGRIFAMVRTSSSSKSIPIEEKYLWQTHSSDQGKTWSPVQKTPMWGYPAQLLLLRNGDVLCSYGHRRSPYGIRACLSRDGCETWDIDHEIVLRADGLTTDGILSGKGVSPDLGYPKTVELNDGTLFTVYYFTLGDSVTHVAATKWSL</sequence>
<proteinExistence type="predicted"/>
<protein>
    <recommendedName>
        <fullName evidence="1">Sialidase domain-containing protein</fullName>
    </recommendedName>
</protein>
<dbReference type="InterPro" id="IPR036278">
    <property type="entry name" value="Sialidase_sf"/>
</dbReference>
<dbReference type="EMBL" id="CP029803">
    <property type="protein sequence ID" value="AWT60453.1"/>
    <property type="molecule type" value="Genomic_DNA"/>
</dbReference>
<feature type="domain" description="Sialidase" evidence="1">
    <location>
        <begin position="177"/>
        <end position="359"/>
    </location>
</feature>
<evidence type="ECO:0000313" key="2">
    <source>
        <dbReference type="EMBL" id="AWT60453.1"/>
    </source>
</evidence>
<gene>
    <name evidence="2" type="ORF">DF168_01667</name>
</gene>
<dbReference type="Pfam" id="PF13088">
    <property type="entry name" value="BNR_2"/>
    <property type="match status" value="1"/>
</dbReference>
<dbReference type="SUPFAM" id="SSF50939">
    <property type="entry name" value="Sialidases"/>
    <property type="match status" value="1"/>
</dbReference>
<reference evidence="2 3" key="1">
    <citation type="submission" date="2018-06" db="EMBL/GenBank/DDBJ databases">
        <title>Draft Genome Sequence of a Novel Marine Bacterium Related to the Verrucomicrobia.</title>
        <authorList>
            <person name="Vosseberg J."/>
            <person name="Martijn J."/>
            <person name="Ettema T.J.G."/>
        </authorList>
    </citation>
    <scope>NUCLEOTIDE SEQUENCE [LARGE SCALE GENOMIC DNA]</scope>
    <source>
        <strain evidence="2">TARA_B100001123</strain>
    </source>
</reference>
<dbReference type="AlphaFoldDB" id="A0A2Z4ADU2"/>
<evidence type="ECO:0000313" key="3">
    <source>
        <dbReference type="Proteomes" id="UP000247465"/>
    </source>
</evidence>
<name>A0A2Z4ADU2_9BACT</name>